<protein>
    <recommendedName>
        <fullName evidence="3">phospholipase D</fullName>
        <ecNumber evidence="3">3.1.4.4</ecNumber>
    </recommendedName>
</protein>
<accession>A0A3T0C5H3</accession>
<keyword evidence="4" id="KW-0378">Hydrolase</keyword>
<dbReference type="GO" id="GO:0016042">
    <property type="term" value="P:lipid catabolic process"/>
    <property type="evidence" value="ECO:0007669"/>
    <property type="project" value="UniProtKB-KW"/>
</dbReference>
<evidence type="ECO:0000256" key="3">
    <source>
        <dbReference type="ARBA" id="ARBA00012027"/>
    </source>
</evidence>
<evidence type="ECO:0000256" key="6">
    <source>
        <dbReference type="ARBA" id="ARBA00023098"/>
    </source>
</evidence>
<dbReference type="PROSITE" id="PS50035">
    <property type="entry name" value="PLD"/>
    <property type="match status" value="1"/>
</dbReference>
<evidence type="ECO:0000313" key="9">
    <source>
        <dbReference type="EMBL" id="AZT39771.1"/>
    </source>
</evidence>
<dbReference type="InterPro" id="IPR051406">
    <property type="entry name" value="PLD_domain"/>
</dbReference>
<keyword evidence="7" id="KW-0732">Signal</keyword>
<dbReference type="InterPro" id="IPR001736">
    <property type="entry name" value="PLipase_D/transphosphatidylase"/>
</dbReference>
<dbReference type="CDD" id="cd09170">
    <property type="entry name" value="PLDc_Nuc"/>
    <property type="match status" value="1"/>
</dbReference>
<dbReference type="SMART" id="SM00155">
    <property type="entry name" value="PLDc"/>
    <property type="match status" value="1"/>
</dbReference>
<evidence type="ECO:0000256" key="1">
    <source>
        <dbReference type="ARBA" id="ARBA00000798"/>
    </source>
</evidence>
<dbReference type="Gene3D" id="3.30.870.10">
    <property type="entry name" value="Endonuclease Chain A"/>
    <property type="match status" value="1"/>
</dbReference>
<organism evidence="9">
    <name type="scientific">Salmonella enterica subsp. enterica serovar Karamoja</name>
    <dbReference type="NCBI Taxonomy" id="2500153"/>
    <lineage>
        <taxon>Bacteria</taxon>
        <taxon>Pseudomonadati</taxon>
        <taxon>Pseudomonadota</taxon>
        <taxon>Gammaproteobacteria</taxon>
        <taxon>Enterobacterales</taxon>
        <taxon>Enterobacteriaceae</taxon>
        <taxon>Salmonella</taxon>
    </lineage>
</organism>
<dbReference type="PANTHER" id="PTHR43856">
    <property type="entry name" value="CARDIOLIPIN HYDROLASE"/>
    <property type="match status" value="1"/>
</dbReference>
<comment type="catalytic activity">
    <reaction evidence="1">
        <text>a 1,2-diacyl-sn-glycero-3-phosphocholine + H2O = a 1,2-diacyl-sn-glycero-3-phosphate + choline + H(+)</text>
        <dbReference type="Rhea" id="RHEA:14445"/>
        <dbReference type="ChEBI" id="CHEBI:15354"/>
        <dbReference type="ChEBI" id="CHEBI:15377"/>
        <dbReference type="ChEBI" id="CHEBI:15378"/>
        <dbReference type="ChEBI" id="CHEBI:57643"/>
        <dbReference type="ChEBI" id="CHEBI:58608"/>
        <dbReference type="EC" id="3.1.4.4"/>
    </reaction>
</comment>
<dbReference type="GO" id="GO:0016891">
    <property type="term" value="F:RNA endonuclease activity producing 5'-phosphomonoesters, hydrolytic mechanism"/>
    <property type="evidence" value="ECO:0007669"/>
    <property type="project" value="TreeGrafter"/>
</dbReference>
<feature type="signal peptide" evidence="7">
    <location>
        <begin position="1"/>
        <end position="27"/>
    </location>
</feature>
<dbReference type="EMBL" id="CP034710">
    <property type="protein sequence ID" value="AZT39771.1"/>
    <property type="molecule type" value="Genomic_DNA"/>
</dbReference>
<geneLocation type="plasmid" evidence="10">
    <name>pRSE40</name>
</geneLocation>
<evidence type="ECO:0000256" key="5">
    <source>
        <dbReference type="ARBA" id="ARBA00022963"/>
    </source>
</evidence>
<geneLocation type="plasmid" evidence="9">
    <name>pRSE21</name>
</geneLocation>
<reference evidence="9" key="1">
    <citation type="submission" date="2018-12" db="EMBL/GenBank/DDBJ databases">
        <title>Complete genome sequences of twenty non-typhoidal Salmonella isolates from Rwanda.</title>
        <authorList>
            <person name="Byukusenge M."/>
            <person name="Li L."/>
            <person name="Subhashinie K."/>
            <person name="Nzayirambaho M."/>
            <person name="Kuchipudi S.V."/>
            <person name="Jayarao B.M."/>
        </authorList>
    </citation>
    <scope>NUCLEOTIDE SEQUENCE</scope>
    <source>
        <strain evidence="9">RSE21</strain>
        <strain evidence="10">RSE40</strain>
        <plasmid evidence="9">pRSE21</plasmid>
        <plasmid evidence="10">pRSE40</plasmid>
    </source>
</reference>
<dbReference type="InterPro" id="IPR025202">
    <property type="entry name" value="PLD-like_dom"/>
</dbReference>
<evidence type="ECO:0000256" key="2">
    <source>
        <dbReference type="ARBA" id="ARBA00008664"/>
    </source>
</evidence>
<dbReference type="Pfam" id="PF13091">
    <property type="entry name" value="PLDc_2"/>
    <property type="match status" value="1"/>
</dbReference>
<comment type="similarity">
    <text evidence="2">Belongs to the phospholipase D family.</text>
</comment>
<name>A0A3T0C5H3_SALET</name>
<keyword evidence="5" id="KW-0442">Lipid degradation</keyword>
<keyword evidence="9" id="KW-0614">Plasmid</keyword>
<evidence type="ECO:0000259" key="8">
    <source>
        <dbReference type="PROSITE" id="PS50035"/>
    </source>
</evidence>
<dbReference type="SUPFAM" id="SSF56024">
    <property type="entry name" value="Phospholipase D/nuclease"/>
    <property type="match status" value="1"/>
</dbReference>
<dbReference type="GO" id="GO:0006793">
    <property type="term" value="P:phosphorus metabolic process"/>
    <property type="evidence" value="ECO:0007669"/>
    <property type="project" value="UniProtKB-ARBA"/>
</dbReference>
<feature type="chain" id="PRO_5033400688" description="phospholipase D" evidence="7">
    <location>
        <begin position="28"/>
        <end position="203"/>
    </location>
</feature>
<evidence type="ECO:0000256" key="4">
    <source>
        <dbReference type="ARBA" id="ARBA00022801"/>
    </source>
</evidence>
<sequence>MHLIKNKRVRLAICGCLTGLFTATAAAAQISVGFSPSGNALANVLNAINSADQSIDVAAYSFTSKEIGQALIQAAQRGVHVRVVADQKDNQNSKYSDIITMQQHNIPTRLDGHYAIMHNKFMVVDGDTTETGSFNFTTSADKRNAENALVIWNDPQLASTYEAEFERLWQESSVPGTNSTGRQAPHAHYSTTKSLLRKLTHLY</sequence>
<gene>
    <name evidence="10" type="ORF">EL007_24095</name>
    <name evidence="9" type="ORF">ELZ88_24870</name>
</gene>
<dbReference type="AlphaFoldDB" id="A0A3T0C5H3"/>
<evidence type="ECO:0000313" key="10">
    <source>
        <dbReference type="EMBL" id="AZT44479.1"/>
    </source>
</evidence>
<proteinExistence type="inferred from homology"/>
<keyword evidence="6" id="KW-0443">Lipid metabolism</keyword>
<dbReference type="EC" id="3.1.4.4" evidence="3"/>
<dbReference type="GO" id="GO:0004630">
    <property type="term" value="F:phospholipase D activity"/>
    <property type="evidence" value="ECO:0007669"/>
    <property type="project" value="UniProtKB-EC"/>
</dbReference>
<dbReference type="PANTHER" id="PTHR43856:SF1">
    <property type="entry name" value="MITOCHONDRIAL CARDIOLIPIN HYDROLASE"/>
    <property type="match status" value="1"/>
</dbReference>
<feature type="domain" description="PLD phosphodiesterase" evidence="8">
    <location>
        <begin position="113"/>
        <end position="140"/>
    </location>
</feature>
<evidence type="ECO:0000256" key="7">
    <source>
        <dbReference type="SAM" id="SignalP"/>
    </source>
</evidence>
<dbReference type="EMBL" id="CP034699">
    <property type="protein sequence ID" value="AZT44479.1"/>
    <property type="molecule type" value="Genomic_DNA"/>
</dbReference>